<evidence type="ECO:0000313" key="2">
    <source>
        <dbReference type="Proteomes" id="UP000012117"/>
    </source>
</evidence>
<accession>M6ZGT6</accession>
<evidence type="ECO:0000313" key="1">
    <source>
        <dbReference type="EMBL" id="EMP05698.1"/>
    </source>
</evidence>
<dbReference type="Proteomes" id="UP000012117">
    <property type="component" value="Unassembled WGS sequence"/>
</dbReference>
<dbReference type="AlphaFoldDB" id="M6ZGT6"/>
<organism evidence="1 2">
    <name type="scientific">Leptospira interrogans serovar Pyrogenes str. 200701872</name>
    <dbReference type="NCBI Taxonomy" id="1193029"/>
    <lineage>
        <taxon>Bacteria</taxon>
        <taxon>Pseudomonadati</taxon>
        <taxon>Spirochaetota</taxon>
        <taxon>Spirochaetia</taxon>
        <taxon>Leptospirales</taxon>
        <taxon>Leptospiraceae</taxon>
        <taxon>Leptospira</taxon>
    </lineage>
</organism>
<sequence length="30" mass="3509">MKKSFKFTGLFWEKCLRDCPGTNSKMSIKP</sequence>
<name>M6ZGT6_LEPIR</name>
<gene>
    <name evidence="1" type="ORF">LEP1GSC124_0467</name>
</gene>
<feature type="non-terminal residue" evidence="1">
    <location>
        <position position="30"/>
    </location>
</feature>
<dbReference type="EMBL" id="AKWN02000409">
    <property type="protein sequence ID" value="EMP05698.1"/>
    <property type="molecule type" value="Genomic_DNA"/>
</dbReference>
<comment type="caution">
    <text evidence="1">The sequence shown here is derived from an EMBL/GenBank/DDBJ whole genome shotgun (WGS) entry which is preliminary data.</text>
</comment>
<protein>
    <submittedName>
        <fullName evidence="1">Uncharacterized protein</fullName>
    </submittedName>
</protein>
<proteinExistence type="predicted"/>
<reference evidence="1 2" key="1">
    <citation type="submission" date="2013-01" db="EMBL/GenBank/DDBJ databases">
        <authorList>
            <person name="Harkins D.M."/>
            <person name="Durkin A.S."/>
            <person name="Brinkac L.M."/>
            <person name="Haft D.H."/>
            <person name="Selengut J.D."/>
            <person name="Sanka R."/>
            <person name="DePew J."/>
            <person name="Purushe J."/>
            <person name="Picardeau M."/>
            <person name="Werts C."/>
            <person name="Goarant C."/>
            <person name="Vinetz J.M."/>
            <person name="Sutton G.G."/>
            <person name="Nierman W.C."/>
            <person name="Fouts D.E."/>
        </authorList>
    </citation>
    <scope>NUCLEOTIDE SEQUENCE [LARGE SCALE GENOMIC DNA]</scope>
    <source>
        <strain evidence="1 2">200701872</strain>
    </source>
</reference>